<gene>
    <name evidence="2" type="ORF">C451_06765</name>
</gene>
<dbReference type="OrthoDB" id="100846at2157"/>
<feature type="region of interest" description="Disordered" evidence="1">
    <location>
        <begin position="72"/>
        <end position="92"/>
    </location>
</feature>
<evidence type="ECO:0008006" key="4">
    <source>
        <dbReference type="Google" id="ProtNLM"/>
    </source>
</evidence>
<protein>
    <recommendedName>
        <fullName evidence="4">Sulfatase</fullName>
    </recommendedName>
</protein>
<proteinExistence type="predicted"/>
<evidence type="ECO:0000313" key="2">
    <source>
        <dbReference type="EMBL" id="EMA54330.1"/>
    </source>
</evidence>
<accession>M0NCC4</accession>
<dbReference type="RefSeq" id="WP_007738995.1">
    <property type="nucleotide sequence ID" value="NZ_AOMF01000141.1"/>
</dbReference>
<feature type="compositionally biased region" description="Basic and acidic residues" evidence="1">
    <location>
        <begin position="82"/>
        <end position="92"/>
    </location>
</feature>
<keyword evidence="3" id="KW-1185">Reference proteome</keyword>
<dbReference type="Proteomes" id="UP000011680">
    <property type="component" value="Unassembled WGS sequence"/>
</dbReference>
<reference evidence="2 3" key="1">
    <citation type="journal article" date="2014" name="PLoS Genet.">
        <title>Phylogenetically driven sequencing of extremely halophilic archaea reveals strategies for static and dynamic osmo-response.</title>
        <authorList>
            <person name="Becker E.A."/>
            <person name="Seitzer P.M."/>
            <person name="Tritt A."/>
            <person name="Larsen D."/>
            <person name="Krusor M."/>
            <person name="Yao A.I."/>
            <person name="Wu D."/>
            <person name="Madern D."/>
            <person name="Eisen J.A."/>
            <person name="Darling A.E."/>
            <person name="Facciotti M.T."/>
        </authorList>
    </citation>
    <scope>NUCLEOTIDE SEQUENCE [LARGE SCALE GENOMIC DNA]</scope>
    <source>
        <strain evidence="2 3">JCM 13552</strain>
    </source>
</reference>
<organism evidence="2 3">
    <name type="scientific">Halococcus thailandensis JCM 13552</name>
    <dbReference type="NCBI Taxonomy" id="1227457"/>
    <lineage>
        <taxon>Archaea</taxon>
        <taxon>Methanobacteriati</taxon>
        <taxon>Methanobacteriota</taxon>
        <taxon>Stenosarchaea group</taxon>
        <taxon>Halobacteria</taxon>
        <taxon>Halobacteriales</taxon>
        <taxon>Halococcaceae</taxon>
        <taxon>Halococcus</taxon>
    </lineage>
</organism>
<dbReference type="PATRIC" id="fig|1227457.3.peg.1210"/>
<dbReference type="AlphaFoldDB" id="M0NCC4"/>
<evidence type="ECO:0000313" key="3">
    <source>
        <dbReference type="Proteomes" id="UP000011680"/>
    </source>
</evidence>
<sequence length="92" mass="10956">MYHNRDEIDTTLYYTINIWREEGWNEEHGTMLPETVTKYAQRAASEQPNKLIIHYIQPHYPFIESETEFDKRHLTAPDTDEQAGKEENVWGS</sequence>
<name>M0NCC4_9EURY</name>
<dbReference type="EMBL" id="AOMF01000141">
    <property type="protein sequence ID" value="EMA54330.1"/>
    <property type="molecule type" value="Genomic_DNA"/>
</dbReference>
<evidence type="ECO:0000256" key="1">
    <source>
        <dbReference type="SAM" id="MobiDB-lite"/>
    </source>
</evidence>
<comment type="caution">
    <text evidence="2">The sequence shown here is derived from an EMBL/GenBank/DDBJ whole genome shotgun (WGS) entry which is preliminary data.</text>
</comment>
<dbReference type="eggNOG" id="arCOG04525">
    <property type="taxonomic scope" value="Archaea"/>
</dbReference>